<name>A0A7D5R342_9ARCH</name>
<dbReference type="Proteomes" id="UP000509478">
    <property type="component" value="Chromosome"/>
</dbReference>
<dbReference type="SUPFAM" id="SSF55347">
    <property type="entry name" value="Glyceraldehyde-3-phosphate dehydrogenase-like, C-terminal domain"/>
    <property type="match status" value="1"/>
</dbReference>
<dbReference type="NCBIfam" id="NF003251">
    <property type="entry name" value="PRK04207.1"/>
    <property type="match status" value="1"/>
</dbReference>
<dbReference type="Gene3D" id="3.30.360.10">
    <property type="entry name" value="Dihydrodipicolinate Reductase, domain 2"/>
    <property type="match status" value="1"/>
</dbReference>
<dbReference type="CDD" id="cd18127">
    <property type="entry name" value="GAPDH_II_C"/>
    <property type="match status" value="1"/>
</dbReference>
<evidence type="ECO:0000313" key="1">
    <source>
        <dbReference type="EMBL" id="QLH06720.1"/>
    </source>
</evidence>
<keyword evidence="2" id="KW-1185">Reference proteome</keyword>
<sequence length="349" mass="39434">MKKIFVNGYGSIGSRITSFLKDDPELTVIGIGKYSPDEKVEIANSRGLDVYVPEKKIGDFSNYKIAGSIESALDNCDLVIDAAPGGHGYKNKVSLYEPKNIPAIYQGGESVIGSEAVSDLLFNSRANYAQALGKRHVMQGSCNVTGMGRILEPLRDKFGDELIRFDVTLVRRWADIEQTEKKLVDTIEMSEKPHHGDDVKMYFGKDAPLYVRAIKVPTRQMHLHIMDIRFKGIAPKPSEIHELFTDEFGVAKVWTAKGTKDIRDYAQNMGFNFTDTNMIHIHANMTTSIGDTVQMMYSDDQTGIVIPENHMLLQAMLFEKSYEEAFTHTESIFHMKEKKEKLQEYFAKK</sequence>
<dbReference type="CDD" id="cd02278">
    <property type="entry name" value="GAPDH_II_N"/>
    <property type="match status" value="1"/>
</dbReference>
<dbReference type="GeneID" id="56067671"/>
<organism evidence="1 2">
    <name type="scientific">Nitrosopumilus ureiphilus</name>
    <dbReference type="NCBI Taxonomy" id="1470067"/>
    <lineage>
        <taxon>Archaea</taxon>
        <taxon>Nitrososphaerota</taxon>
        <taxon>Nitrososphaeria</taxon>
        <taxon>Nitrosopumilales</taxon>
        <taxon>Nitrosopumilaceae</taxon>
        <taxon>Nitrosopumilus</taxon>
    </lineage>
</organism>
<dbReference type="KEGG" id="nue:C5F50_06235"/>
<dbReference type="EMBL" id="CP026995">
    <property type="protein sequence ID" value="QLH06720.1"/>
    <property type="molecule type" value="Genomic_DNA"/>
</dbReference>
<gene>
    <name evidence="1" type="ORF">C5F50_06235</name>
</gene>
<dbReference type="OrthoDB" id="295712at2157"/>
<accession>A0A7D5R342</accession>
<reference evidence="1 2" key="1">
    <citation type="submission" date="2018-02" db="EMBL/GenBank/DDBJ databases">
        <title>Complete genome of Nitrosopumilus ureaphilus PS0.</title>
        <authorList>
            <person name="Qin W."/>
            <person name="Zheng Y."/>
            <person name="Stahl D.A."/>
        </authorList>
    </citation>
    <scope>NUCLEOTIDE SEQUENCE [LARGE SCALE GENOMIC DNA]</scope>
    <source>
        <strain evidence="1 2">PS0</strain>
    </source>
</reference>
<proteinExistence type="predicted"/>
<dbReference type="Gene3D" id="3.40.50.720">
    <property type="entry name" value="NAD(P)-binding Rossmann-like Domain"/>
    <property type="match status" value="1"/>
</dbReference>
<dbReference type="AlphaFoldDB" id="A0A7D5R342"/>
<dbReference type="RefSeq" id="WP_179372823.1">
    <property type="nucleotide sequence ID" value="NZ_CP026995.1"/>
</dbReference>
<protein>
    <submittedName>
        <fullName evidence="1">Type II glyceraldehyde-3-phosphate dehydrogenase</fullName>
    </submittedName>
</protein>
<dbReference type="InterPro" id="IPR036291">
    <property type="entry name" value="NAD(P)-bd_dom_sf"/>
</dbReference>
<evidence type="ECO:0000313" key="2">
    <source>
        <dbReference type="Proteomes" id="UP000509478"/>
    </source>
</evidence>
<dbReference type="SUPFAM" id="SSF51735">
    <property type="entry name" value="NAD(P)-binding Rossmann-fold domains"/>
    <property type="match status" value="1"/>
</dbReference>